<dbReference type="GO" id="GO:0016042">
    <property type="term" value="P:lipid catabolic process"/>
    <property type="evidence" value="ECO:0007669"/>
    <property type="project" value="InterPro"/>
</dbReference>
<dbReference type="PIRSF" id="PIRSF029171">
    <property type="entry name" value="Esterase_LipA"/>
    <property type="match status" value="1"/>
</dbReference>
<reference evidence="2 3" key="1">
    <citation type="submission" date="2018-08" db="EMBL/GenBank/DDBJ databases">
        <title>Genomic Encyclopedia of Archaeal and Bacterial Type Strains, Phase II (KMG-II): from individual species to whole genera.</title>
        <authorList>
            <person name="Goeker M."/>
        </authorList>
    </citation>
    <scope>NUCLEOTIDE SEQUENCE [LARGE SCALE GENOMIC DNA]</scope>
    <source>
        <strain evidence="2 3">DSM 45791</strain>
    </source>
</reference>
<evidence type="ECO:0000256" key="1">
    <source>
        <dbReference type="SAM" id="SignalP"/>
    </source>
</evidence>
<dbReference type="PANTHER" id="PTHR34853:SF1">
    <property type="entry name" value="LIPASE 5"/>
    <property type="match status" value="1"/>
</dbReference>
<dbReference type="InterPro" id="IPR029058">
    <property type="entry name" value="AB_hydrolase_fold"/>
</dbReference>
<dbReference type="SUPFAM" id="SSF53474">
    <property type="entry name" value="alpha/beta-Hydrolases"/>
    <property type="match status" value="1"/>
</dbReference>
<dbReference type="Gene3D" id="1.10.260.130">
    <property type="match status" value="1"/>
</dbReference>
<dbReference type="Proteomes" id="UP000256269">
    <property type="component" value="Unassembled WGS sequence"/>
</dbReference>
<name>A0A3E0I6U5_9PSEU</name>
<feature type="chain" id="PRO_5038588801" evidence="1">
    <location>
        <begin position="24"/>
        <end position="402"/>
    </location>
</feature>
<gene>
    <name evidence="2" type="ORF">BCF44_102488</name>
</gene>
<organism evidence="2 3">
    <name type="scientific">Kutzneria buriramensis</name>
    <dbReference type="NCBI Taxonomy" id="1045776"/>
    <lineage>
        <taxon>Bacteria</taxon>
        <taxon>Bacillati</taxon>
        <taxon>Actinomycetota</taxon>
        <taxon>Actinomycetes</taxon>
        <taxon>Pseudonocardiales</taxon>
        <taxon>Pseudonocardiaceae</taxon>
        <taxon>Kutzneria</taxon>
    </lineage>
</organism>
<dbReference type="Pfam" id="PF03583">
    <property type="entry name" value="LIP"/>
    <property type="match status" value="1"/>
</dbReference>
<dbReference type="InterPro" id="IPR005152">
    <property type="entry name" value="Lipase_secreted"/>
</dbReference>
<keyword evidence="1" id="KW-0732">Signal</keyword>
<dbReference type="RefSeq" id="WP_116173343.1">
    <property type="nucleotide sequence ID" value="NZ_CP144375.1"/>
</dbReference>
<accession>A0A3E0I6U5</accession>
<dbReference type="PANTHER" id="PTHR34853">
    <property type="match status" value="1"/>
</dbReference>
<dbReference type="AlphaFoldDB" id="A0A3E0I6U5"/>
<dbReference type="GO" id="GO:0004806">
    <property type="term" value="F:triacylglycerol lipase activity"/>
    <property type="evidence" value="ECO:0007669"/>
    <property type="project" value="InterPro"/>
</dbReference>
<dbReference type="EMBL" id="QUNO01000002">
    <property type="protein sequence ID" value="REH54256.1"/>
    <property type="molecule type" value="Genomic_DNA"/>
</dbReference>
<proteinExistence type="predicted"/>
<dbReference type="Gene3D" id="3.40.50.1820">
    <property type="entry name" value="alpha/beta hydrolase"/>
    <property type="match status" value="1"/>
</dbReference>
<protein>
    <submittedName>
        <fullName evidence="2">Secretory lipase</fullName>
    </submittedName>
</protein>
<comment type="caution">
    <text evidence="2">The sequence shown here is derived from an EMBL/GenBank/DDBJ whole genome shotgun (WGS) entry which is preliminary data.</text>
</comment>
<keyword evidence="3" id="KW-1185">Reference proteome</keyword>
<feature type="signal peptide" evidence="1">
    <location>
        <begin position="1"/>
        <end position="23"/>
    </location>
</feature>
<evidence type="ECO:0000313" key="2">
    <source>
        <dbReference type="EMBL" id="REH54256.1"/>
    </source>
</evidence>
<sequence>MLRRVLVPLLALCTALLTAPVVAQADARPPAPSQDPFYTPPSPLTGNAGDLIRQRQVDWYPEPFRVFQAPVQTWLVLYRSTSATGTANAVSGMVLVPPIPWTGPGPRPVLAYAMGTQGLADECAPSYHLRTGTEVEIAFLAQAMLKGYAVALTDYEGLGTPGTHTYAVANSEGHALLDVARAASKVGGAGLSPNAPVGVFGYSQGGQAAAAAGELQPTYAPELHVVGIAEGGVPADLSEVAAFNDGNLGFSLVAGAAVGYATAYPELPFMDVLNAKGRDVVQKVENSCVVELALADPFGHLNDLTTVPDMIKDPRWQARLAENRLGTHRPTAPVLLYHGTADELIPFQVGEELRDRLCGLGASVQWQSVPLAGHIVAISVYGTAALNWLGDRFAGKAPTPNC</sequence>
<dbReference type="OrthoDB" id="9798122at2"/>
<evidence type="ECO:0000313" key="3">
    <source>
        <dbReference type="Proteomes" id="UP000256269"/>
    </source>
</evidence>